<dbReference type="RefSeq" id="WP_135441841.1">
    <property type="nucleotide sequence ID" value="NZ_SRLE01000005.1"/>
</dbReference>
<reference evidence="1 2" key="1">
    <citation type="submission" date="2019-04" db="EMBL/GenBank/DDBJ databases">
        <title>Taxonomy of novel Haliea sp. from mangrove soil of West Coast of India.</title>
        <authorList>
            <person name="Verma A."/>
            <person name="Kumar P."/>
            <person name="Krishnamurthi S."/>
        </authorList>
    </citation>
    <scope>NUCLEOTIDE SEQUENCE [LARGE SCALE GENOMIC DNA]</scope>
    <source>
        <strain evidence="1 2">SAOS-164</strain>
    </source>
</reference>
<comment type="caution">
    <text evidence="1">The sequence shown here is derived from an EMBL/GenBank/DDBJ whole genome shotgun (WGS) entry which is preliminary data.</text>
</comment>
<dbReference type="InterPro" id="IPR021352">
    <property type="entry name" value="DUF2971"/>
</dbReference>
<name>A0A4Z0M630_9GAMM</name>
<dbReference type="AlphaFoldDB" id="A0A4Z0M630"/>
<dbReference type="EMBL" id="SRLE01000005">
    <property type="protein sequence ID" value="TGD74765.1"/>
    <property type="molecule type" value="Genomic_DNA"/>
</dbReference>
<dbReference type="OrthoDB" id="8550178at2"/>
<accession>A0A4Z0M630</accession>
<proteinExistence type="predicted"/>
<dbReference type="Proteomes" id="UP000298050">
    <property type="component" value="Unassembled WGS sequence"/>
</dbReference>
<gene>
    <name evidence="1" type="ORF">E4634_06075</name>
</gene>
<keyword evidence="2" id="KW-1185">Reference proteome</keyword>
<evidence type="ECO:0000313" key="2">
    <source>
        <dbReference type="Proteomes" id="UP000298050"/>
    </source>
</evidence>
<protein>
    <submittedName>
        <fullName evidence="1">DUF2971 domain-containing protein</fullName>
    </submittedName>
</protein>
<sequence>MIADITRALFAQAPQETLYHYTSLSGLLGIVGSGELRASDIRYMNDSAELRHTLDLVASHLSQRILAGVDNPTLLNQLLEWLTHRIASGPMIFGASFRANGNLLSQWRGYSVHGKGVSLGFAPGFIAERAASQGFQVGRCLYGEDEQRQLIERVVDAIEALAAQMPEAAQHRDWSPVFERAEEDLLRMAAVLKHPSFEEEQEWRIVSPAIEDCGEAPVSFREGRSSLVPFFRFDLRSPGRGQLELEHVYLGPTGNHELSLKSLDLYLQCEGAAPRRGIDYCQIPYRQR</sequence>
<evidence type="ECO:0000313" key="1">
    <source>
        <dbReference type="EMBL" id="TGD74765.1"/>
    </source>
</evidence>
<dbReference type="Pfam" id="PF11185">
    <property type="entry name" value="DUF2971"/>
    <property type="match status" value="1"/>
</dbReference>
<organism evidence="1 2">
    <name type="scientific">Mangrovimicrobium sediminis</name>
    <dbReference type="NCBI Taxonomy" id="2562682"/>
    <lineage>
        <taxon>Bacteria</taxon>
        <taxon>Pseudomonadati</taxon>
        <taxon>Pseudomonadota</taxon>
        <taxon>Gammaproteobacteria</taxon>
        <taxon>Cellvibrionales</taxon>
        <taxon>Halieaceae</taxon>
        <taxon>Mangrovimicrobium</taxon>
    </lineage>
</organism>